<proteinExistence type="inferred from homology"/>
<evidence type="ECO:0000256" key="1">
    <source>
        <dbReference type="ARBA" id="ARBA00001849"/>
    </source>
</evidence>
<dbReference type="GO" id="GO:0008859">
    <property type="term" value="F:exoribonuclease II activity"/>
    <property type="evidence" value="ECO:0007669"/>
    <property type="project" value="UniProtKB-UniRule"/>
</dbReference>
<keyword evidence="12" id="KW-1185">Reference proteome</keyword>
<feature type="compositionally biased region" description="Basic and acidic residues" evidence="9">
    <location>
        <begin position="794"/>
        <end position="804"/>
    </location>
</feature>
<dbReference type="InterPro" id="IPR011805">
    <property type="entry name" value="RNase_R"/>
</dbReference>
<sequence length="826" mass="92363">MSSSKAKNTKKPSKFRQSDPFYERECQKYDFPLPSREFITQVLTERGVPLPFGELADAMDILPVEREFFERRMFAMERDGQVIRNRRGAYLLPAKADLIRGTVQGHPDGYGFVVTDDEGADIFLGPNEMREVLHGDRVMVRVAGLDRRGRPEGKLVEVLERANTRIVGRVLVENGVTLVVPENRRISQEILLAPGVKAKKVVAGQVVVVELVEQPTRYAQPIGKVVEILGNYADPGMEIEIALRKHELPCEFSSAAKDQTRRLPDAVRKSDWKGREDLTALPLVTIDGETARDFDDAVFCERQGRGFRLVVAIADVSHYVKVGSALDGEAYDRGNSVYFPRRVIPMLPEKLSNGLCSLNPQVERLCMVCDMAISTTGAIKQFRFYPAVMFSKARLTYNQVAAALYEQDAAAIESVGELLPHLQNLDKLFRVLLKARAKRGAIDFETQETRMIFDENGKIAQIVPEKRNDAHRLIEECMLAANVCASEFLQTHEHAALYRVHEGPTPEKLAKLREFFAEFGLQLGGGEEPRAGDYARLLEKIQGRPDLQLLQTVMLRSLRQAMYSPDNVGHFGLAYEAYTHFTSPIRRYPDLLVHRAIKAVLAADKYQPAQEAGDWEQIGLHCSMTERRADEADRDVENWLKCYYMQDRIGEEFDGSVSSVVPFGLFVALDDVFVEGLVHISDLGSDYFHYDDAHHSLVGERTGERYRLSDRVRVQLVRVNMEASKIDFRLIAGPARVTERVGKTAREKLAPESLPPASDAPAKPRRRAAKAEAVEVAQPVDKPKKAKAAAKPRAPADSKADAKPAKTKKPGKTSLAGAKKKAKTSV</sequence>
<dbReference type="HAMAP" id="MF_01895">
    <property type="entry name" value="RNase_R"/>
    <property type="match status" value="1"/>
</dbReference>
<dbReference type="EMBL" id="BJNV01000002">
    <property type="protein sequence ID" value="GEC94030.1"/>
    <property type="molecule type" value="Genomic_DNA"/>
</dbReference>
<dbReference type="SUPFAM" id="SSF50249">
    <property type="entry name" value="Nucleic acid-binding proteins"/>
    <property type="match status" value="4"/>
</dbReference>
<dbReference type="InterPro" id="IPR012340">
    <property type="entry name" value="NA-bd_OB-fold"/>
</dbReference>
<protein>
    <recommendedName>
        <fullName evidence="8">Ribonuclease R</fullName>
        <shortName evidence="8">RNase R</shortName>
        <ecNumber evidence="8">3.1.13.1</ecNumber>
    </recommendedName>
</protein>
<dbReference type="CDD" id="cd04471">
    <property type="entry name" value="S1_RNase_R"/>
    <property type="match status" value="1"/>
</dbReference>
<evidence type="ECO:0000313" key="12">
    <source>
        <dbReference type="Proteomes" id="UP000318422"/>
    </source>
</evidence>
<evidence type="ECO:0000256" key="4">
    <source>
        <dbReference type="ARBA" id="ARBA00022722"/>
    </source>
</evidence>
<dbReference type="GO" id="GO:0005829">
    <property type="term" value="C:cytosol"/>
    <property type="evidence" value="ECO:0007669"/>
    <property type="project" value="UniProtKB-ARBA"/>
</dbReference>
<evidence type="ECO:0000256" key="2">
    <source>
        <dbReference type="ARBA" id="ARBA00004496"/>
    </source>
</evidence>
<dbReference type="PANTHER" id="PTHR23355">
    <property type="entry name" value="RIBONUCLEASE"/>
    <property type="match status" value="1"/>
</dbReference>
<comment type="caution">
    <text evidence="11">The sequence shown here is derived from an EMBL/GenBank/DDBJ whole genome shotgun (WGS) entry which is preliminary data.</text>
</comment>
<dbReference type="Pfam" id="PF17876">
    <property type="entry name" value="CSD2"/>
    <property type="match status" value="1"/>
</dbReference>
<name>A0A4Y4CTW8_ZOORA</name>
<dbReference type="InterPro" id="IPR001900">
    <property type="entry name" value="RNase_II/R"/>
</dbReference>
<dbReference type="Pfam" id="PF00575">
    <property type="entry name" value="S1"/>
    <property type="match status" value="1"/>
</dbReference>
<dbReference type="InterPro" id="IPR011129">
    <property type="entry name" value="CSD"/>
</dbReference>
<dbReference type="GO" id="GO:0006402">
    <property type="term" value="P:mRNA catabolic process"/>
    <property type="evidence" value="ECO:0007669"/>
    <property type="project" value="TreeGrafter"/>
</dbReference>
<evidence type="ECO:0000256" key="3">
    <source>
        <dbReference type="ARBA" id="ARBA00022490"/>
    </source>
</evidence>
<dbReference type="InterPro" id="IPR004476">
    <property type="entry name" value="RNase_II/RNase_R"/>
</dbReference>
<dbReference type="NCBIfam" id="TIGR02063">
    <property type="entry name" value="RNase_R"/>
    <property type="match status" value="1"/>
</dbReference>
<keyword evidence="6 8" id="KW-0269">Exonuclease</keyword>
<comment type="function">
    <text evidence="8">3'-5' exoribonuclease that releases 5'-nucleoside monophosphates and is involved in maturation of structured RNAs.</text>
</comment>
<dbReference type="PANTHER" id="PTHR23355:SF9">
    <property type="entry name" value="DIS3-LIKE EXONUCLEASE 2"/>
    <property type="match status" value="1"/>
</dbReference>
<feature type="domain" description="S1 motif" evidence="10">
    <location>
        <begin position="650"/>
        <end position="731"/>
    </location>
</feature>
<feature type="region of interest" description="Disordered" evidence="9">
    <location>
        <begin position="742"/>
        <end position="826"/>
    </location>
</feature>
<evidence type="ECO:0000259" key="10">
    <source>
        <dbReference type="PROSITE" id="PS50126"/>
    </source>
</evidence>
<dbReference type="AlphaFoldDB" id="A0A4Y4CTW8"/>
<dbReference type="SMART" id="SM00316">
    <property type="entry name" value="S1"/>
    <property type="match status" value="2"/>
</dbReference>
<dbReference type="InterPro" id="IPR040476">
    <property type="entry name" value="CSD2"/>
</dbReference>
<dbReference type="Pfam" id="PF00773">
    <property type="entry name" value="RNB"/>
    <property type="match status" value="1"/>
</dbReference>
<dbReference type="NCBIfam" id="TIGR00358">
    <property type="entry name" value="3_prime_RNase"/>
    <property type="match status" value="1"/>
</dbReference>
<keyword evidence="5 8" id="KW-0378">Hydrolase</keyword>
<keyword evidence="7 8" id="KW-0694">RNA-binding</keyword>
<dbReference type="PROSITE" id="PS01175">
    <property type="entry name" value="RIBONUCLEASE_II"/>
    <property type="match status" value="1"/>
</dbReference>
<dbReference type="EC" id="3.1.13.1" evidence="8"/>
<keyword evidence="4 8" id="KW-0540">Nuclease</keyword>
<reference evidence="11 12" key="1">
    <citation type="submission" date="2019-06" db="EMBL/GenBank/DDBJ databases">
        <title>Whole genome shotgun sequence of Zoogloea ramigera NBRC 15342.</title>
        <authorList>
            <person name="Hosoyama A."/>
            <person name="Uohara A."/>
            <person name="Ohji S."/>
            <person name="Ichikawa N."/>
        </authorList>
    </citation>
    <scope>NUCLEOTIDE SEQUENCE [LARGE SCALE GENOMIC DNA]</scope>
    <source>
        <strain evidence="11 12">NBRC 15342</strain>
    </source>
</reference>
<comment type="catalytic activity">
    <reaction evidence="1 8">
        <text>Exonucleolytic cleavage in the 3'- to 5'-direction to yield nucleoside 5'-phosphates.</text>
        <dbReference type="EC" id="3.1.13.1"/>
    </reaction>
</comment>
<evidence type="ECO:0000313" key="11">
    <source>
        <dbReference type="EMBL" id="GEC94030.1"/>
    </source>
</evidence>
<evidence type="ECO:0000256" key="8">
    <source>
        <dbReference type="HAMAP-Rule" id="MF_01895"/>
    </source>
</evidence>
<evidence type="ECO:0000256" key="7">
    <source>
        <dbReference type="ARBA" id="ARBA00022884"/>
    </source>
</evidence>
<dbReference type="InterPro" id="IPR013223">
    <property type="entry name" value="RNase_B_OB_dom"/>
</dbReference>
<dbReference type="GO" id="GO:0003723">
    <property type="term" value="F:RNA binding"/>
    <property type="evidence" value="ECO:0007669"/>
    <property type="project" value="UniProtKB-UniRule"/>
</dbReference>
<dbReference type="PROSITE" id="PS50126">
    <property type="entry name" value="S1"/>
    <property type="match status" value="1"/>
</dbReference>
<dbReference type="SMART" id="SM00955">
    <property type="entry name" value="RNB"/>
    <property type="match status" value="1"/>
</dbReference>
<comment type="subcellular location">
    <subcellularLocation>
        <location evidence="2 8">Cytoplasm</location>
    </subcellularLocation>
</comment>
<comment type="similarity">
    <text evidence="8">Belongs to the RNR ribonuclease family. RNase R subfamily.</text>
</comment>
<dbReference type="InterPro" id="IPR022966">
    <property type="entry name" value="RNase_II/R_CS"/>
</dbReference>
<organism evidence="11 12">
    <name type="scientific">Zoogloea ramigera</name>
    <dbReference type="NCBI Taxonomy" id="350"/>
    <lineage>
        <taxon>Bacteria</taxon>
        <taxon>Pseudomonadati</taxon>
        <taxon>Pseudomonadota</taxon>
        <taxon>Betaproteobacteria</taxon>
        <taxon>Rhodocyclales</taxon>
        <taxon>Zoogloeaceae</taxon>
        <taxon>Zoogloea</taxon>
    </lineage>
</organism>
<accession>A0A4Y4CTW8</accession>
<dbReference type="SMART" id="SM00357">
    <property type="entry name" value="CSP"/>
    <property type="match status" value="1"/>
</dbReference>
<evidence type="ECO:0000256" key="9">
    <source>
        <dbReference type="SAM" id="MobiDB-lite"/>
    </source>
</evidence>
<dbReference type="Gene3D" id="2.40.50.140">
    <property type="entry name" value="Nucleic acid-binding proteins"/>
    <property type="match status" value="2"/>
</dbReference>
<evidence type="ECO:0000256" key="5">
    <source>
        <dbReference type="ARBA" id="ARBA00022801"/>
    </source>
</evidence>
<dbReference type="InterPro" id="IPR003029">
    <property type="entry name" value="S1_domain"/>
</dbReference>
<dbReference type="OrthoDB" id="9764149at2"/>
<keyword evidence="3 8" id="KW-0963">Cytoplasm</keyword>
<dbReference type="Proteomes" id="UP000318422">
    <property type="component" value="Unassembled WGS sequence"/>
</dbReference>
<gene>
    <name evidence="8 11" type="primary">rnr</name>
    <name evidence="11" type="ORF">ZRA01_01030</name>
</gene>
<dbReference type="InterPro" id="IPR050180">
    <property type="entry name" value="RNR_Ribonuclease"/>
</dbReference>
<dbReference type="Pfam" id="PF08206">
    <property type="entry name" value="OB_RNB"/>
    <property type="match status" value="1"/>
</dbReference>
<evidence type="ECO:0000256" key="6">
    <source>
        <dbReference type="ARBA" id="ARBA00022839"/>
    </source>
</evidence>